<dbReference type="Gene3D" id="4.10.400.10">
    <property type="entry name" value="Low-density Lipoprotein Receptor"/>
    <property type="match status" value="1"/>
</dbReference>
<dbReference type="InterPro" id="IPR036055">
    <property type="entry name" value="LDL_receptor-like_sf"/>
</dbReference>
<evidence type="ECO:0000313" key="5">
    <source>
        <dbReference type="EMBL" id="MBW70789.1"/>
    </source>
</evidence>
<keyword evidence="1" id="KW-1015">Disulfide bond</keyword>
<protein>
    <submittedName>
        <fullName evidence="5">Putative glucosidase ii beta subunit-like protein</fullName>
    </submittedName>
</protein>
<evidence type="ECO:0000256" key="3">
    <source>
        <dbReference type="SAM" id="Phobius"/>
    </source>
</evidence>
<dbReference type="PANTHER" id="PTHR12630">
    <property type="entry name" value="N-LINKED OLIGOSACCHARIDE PROCESSING"/>
    <property type="match status" value="1"/>
</dbReference>
<feature type="transmembrane region" description="Helical" evidence="3">
    <location>
        <begin position="21"/>
        <end position="41"/>
    </location>
</feature>
<dbReference type="GO" id="GO:0006491">
    <property type="term" value="P:N-glycan processing"/>
    <property type="evidence" value="ECO:0007669"/>
    <property type="project" value="TreeGrafter"/>
</dbReference>
<proteinExistence type="predicted"/>
<dbReference type="CDD" id="cd00112">
    <property type="entry name" value="LDLa"/>
    <property type="match status" value="1"/>
</dbReference>
<evidence type="ECO:0000256" key="1">
    <source>
        <dbReference type="ARBA" id="ARBA00023157"/>
    </source>
</evidence>
<dbReference type="InterPro" id="IPR028146">
    <property type="entry name" value="PRKCSH_N"/>
</dbReference>
<keyword evidence="3" id="KW-0472">Membrane</keyword>
<dbReference type="VEuPathDB" id="VectorBase:ADAR2_003028"/>
<evidence type="ECO:0000256" key="2">
    <source>
        <dbReference type="SAM" id="MobiDB-lite"/>
    </source>
</evidence>
<organism evidence="5">
    <name type="scientific">Anopheles darlingi</name>
    <name type="common">Mosquito</name>
    <dbReference type="NCBI Taxonomy" id="43151"/>
    <lineage>
        <taxon>Eukaryota</taxon>
        <taxon>Metazoa</taxon>
        <taxon>Ecdysozoa</taxon>
        <taxon>Arthropoda</taxon>
        <taxon>Hexapoda</taxon>
        <taxon>Insecta</taxon>
        <taxon>Pterygota</taxon>
        <taxon>Neoptera</taxon>
        <taxon>Endopterygota</taxon>
        <taxon>Diptera</taxon>
        <taxon>Nematocera</taxon>
        <taxon>Culicoidea</taxon>
        <taxon>Culicidae</taxon>
        <taxon>Anophelinae</taxon>
        <taxon>Anopheles</taxon>
    </lineage>
</organism>
<feature type="region of interest" description="Disordered" evidence="2">
    <location>
        <begin position="77"/>
        <end position="114"/>
    </location>
</feature>
<name>A0A2M4CZS9_ANODA</name>
<dbReference type="VEuPathDB" id="VectorBase:ADAC003053"/>
<dbReference type="EMBL" id="GGFL01006611">
    <property type="protein sequence ID" value="MBW70789.1"/>
    <property type="molecule type" value="Transcribed_RNA"/>
</dbReference>
<sequence length="254" mass="28004">MRKTWVKRDNIYYKPFYKQKLKLTLIGVLGLGILFFVYQLVYISQFLPSSSSLSLSSSGSSGSALLAAQMRPPLHANSNNPVASAELGADGGSPPSATPLAANGGLHGSSNSNTGQHQYAYVERIGNHERMILRGIRLRDLDHYTEPASVSRASFRCLQTGRELSWDRVNDDYCDCPEDGSDEPSTNACVEGRFYCRFQKRHRTGRGRDRSIPSGWVNDGVCDCCDGSDEWLPIGGNLVPPRPCPNTCSTKYFL</sequence>
<keyword evidence="3" id="KW-1133">Transmembrane helix</keyword>
<feature type="domain" description="Glucosidase II beta subunit N-terminal" evidence="4">
    <location>
        <begin position="133"/>
        <end position="249"/>
    </location>
</feature>
<reference evidence="5" key="1">
    <citation type="submission" date="2018-01" db="EMBL/GenBank/DDBJ databases">
        <title>An insight into the sialome of Amazonian anophelines.</title>
        <authorList>
            <person name="Ribeiro J.M."/>
            <person name="Scarpassa V."/>
            <person name="Calvo E."/>
        </authorList>
    </citation>
    <scope>NUCLEOTIDE SEQUENCE</scope>
</reference>
<dbReference type="GO" id="GO:0017177">
    <property type="term" value="C:glucosidase II complex"/>
    <property type="evidence" value="ECO:0007669"/>
    <property type="project" value="TreeGrafter"/>
</dbReference>
<dbReference type="PANTHER" id="PTHR12630:SF1">
    <property type="entry name" value="GLUCOSIDASE 2 SUBUNIT BETA"/>
    <property type="match status" value="1"/>
</dbReference>
<dbReference type="InterPro" id="IPR002172">
    <property type="entry name" value="LDrepeatLR_classA_rpt"/>
</dbReference>
<dbReference type="AlphaFoldDB" id="A0A2M4CZS9"/>
<dbReference type="InterPro" id="IPR039794">
    <property type="entry name" value="Gtb1-like"/>
</dbReference>
<keyword evidence="3" id="KW-0812">Transmembrane</keyword>
<evidence type="ECO:0000259" key="4">
    <source>
        <dbReference type="Pfam" id="PF12999"/>
    </source>
</evidence>
<dbReference type="Pfam" id="PF12999">
    <property type="entry name" value="PRKCSH-like"/>
    <property type="match status" value="1"/>
</dbReference>
<accession>A0A2M4CZS9</accession>